<dbReference type="AlphaFoldDB" id="R0KC73"/>
<evidence type="ECO:0000256" key="4">
    <source>
        <dbReference type="ARBA" id="ARBA00023136"/>
    </source>
</evidence>
<organism evidence="9 10">
    <name type="scientific">Exserohilum turcicum (strain 28A)</name>
    <name type="common">Northern leaf blight fungus</name>
    <name type="synonym">Setosphaeria turcica</name>
    <dbReference type="NCBI Taxonomy" id="671987"/>
    <lineage>
        <taxon>Eukaryota</taxon>
        <taxon>Fungi</taxon>
        <taxon>Dikarya</taxon>
        <taxon>Ascomycota</taxon>
        <taxon>Pezizomycotina</taxon>
        <taxon>Dothideomycetes</taxon>
        <taxon>Pleosporomycetidae</taxon>
        <taxon>Pleosporales</taxon>
        <taxon>Pleosporineae</taxon>
        <taxon>Pleosporaceae</taxon>
        <taxon>Exserohilum</taxon>
    </lineage>
</organism>
<keyword evidence="4 7" id="KW-0472">Membrane</keyword>
<keyword evidence="10" id="KW-1185">Reference proteome</keyword>
<sequence length="363" mass="40502">MTSISKDQFYQAAYPLIVFTSLFVFARIGIQIWKRRALELQDYLLYAGFVLFLAMSICYVIVAPVIILMDKVNEGQIAPWPDMMADVVLCIRMSFVTTGLFWLSLWSVKLSLLALYKKLMNGLPAVYMRLWWAVLTFCIVGLVGCFVSYATSCPDIIATLSMGDCPKNERSVRGQLACLYASYAVDIASDFMIMFLPIRLVWNLRIARGQKIAIIALFASGLVCIAFATLRVVQIGDTAGTNKFPSPAWIALWTIIETSVALCIGCGPAFAVLYRSTQTPHVSSDRHGYFQHPRNGSREASNNLNAIKMRSVTVSTSRKTPSKPNTWWDDTKSSQEELAAESKRITVTTTLEQEYRGSAANEV</sequence>
<dbReference type="Proteomes" id="UP000016935">
    <property type="component" value="Unassembled WGS sequence"/>
</dbReference>
<protein>
    <recommendedName>
        <fullName evidence="8">Rhodopsin domain-containing protein</fullName>
    </recommendedName>
</protein>
<dbReference type="InterPro" id="IPR049326">
    <property type="entry name" value="Rhodopsin_dom_fungi"/>
</dbReference>
<dbReference type="GO" id="GO:0016020">
    <property type="term" value="C:membrane"/>
    <property type="evidence" value="ECO:0007669"/>
    <property type="project" value="UniProtKB-SubCell"/>
</dbReference>
<dbReference type="eggNOG" id="ENOG502SSB8">
    <property type="taxonomic scope" value="Eukaryota"/>
</dbReference>
<evidence type="ECO:0000256" key="6">
    <source>
        <dbReference type="SAM" id="MobiDB-lite"/>
    </source>
</evidence>
<dbReference type="PANTHER" id="PTHR33048">
    <property type="entry name" value="PTH11-LIKE INTEGRAL MEMBRANE PROTEIN (AFU_ORTHOLOGUE AFUA_5G11245)"/>
    <property type="match status" value="1"/>
</dbReference>
<reference evidence="9 10" key="2">
    <citation type="journal article" date="2013" name="PLoS Genet.">
        <title>Comparative genome structure, secondary metabolite, and effector coding capacity across Cochliobolus pathogens.</title>
        <authorList>
            <person name="Condon B.J."/>
            <person name="Leng Y."/>
            <person name="Wu D."/>
            <person name="Bushley K.E."/>
            <person name="Ohm R.A."/>
            <person name="Otillar R."/>
            <person name="Martin J."/>
            <person name="Schackwitz W."/>
            <person name="Grimwood J."/>
            <person name="MohdZainudin N."/>
            <person name="Xue C."/>
            <person name="Wang R."/>
            <person name="Manning V.A."/>
            <person name="Dhillon B."/>
            <person name="Tu Z.J."/>
            <person name="Steffenson B.J."/>
            <person name="Salamov A."/>
            <person name="Sun H."/>
            <person name="Lowry S."/>
            <person name="LaButti K."/>
            <person name="Han J."/>
            <person name="Copeland A."/>
            <person name="Lindquist E."/>
            <person name="Barry K."/>
            <person name="Schmutz J."/>
            <person name="Baker S.E."/>
            <person name="Ciuffetti L.M."/>
            <person name="Grigoriev I.V."/>
            <person name="Zhong S."/>
            <person name="Turgeon B.G."/>
        </authorList>
    </citation>
    <scope>NUCLEOTIDE SEQUENCE [LARGE SCALE GENOMIC DNA]</scope>
    <source>
        <strain evidence="10">28A</strain>
    </source>
</reference>
<dbReference type="PANTHER" id="PTHR33048:SF146">
    <property type="entry name" value="INTEGRAL MEMBRANE PROTEIN"/>
    <property type="match status" value="1"/>
</dbReference>
<feature type="transmembrane region" description="Helical" evidence="7">
    <location>
        <begin position="12"/>
        <end position="33"/>
    </location>
</feature>
<feature type="transmembrane region" description="Helical" evidence="7">
    <location>
        <begin position="89"/>
        <end position="108"/>
    </location>
</feature>
<reference evidence="9 10" key="1">
    <citation type="journal article" date="2012" name="PLoS Pathog.">
        <title>Diverse lifestyles and strategies of plant pathogenesis encoded in the genomes of eighteen Dothideomycetes fungi.</title>
        <authorList>
            <person name="Ohm R.A."/>
            <person name="Feau N."/>
            <person name="Henrissat B."/>
            <person name="Schoch C.L."/>
            <person name="Horwitz B.A."/>
            <person name="Barry K.W."/>
            <person name="Condon B.J."/>
            <person name="Copeland A.C."/>
            <person name="Dhillon B."/>
            <person name="Glaser F."/>
            <person name="Hesse C.N."/>
            <person name="Kosti I."/>
            <person name="LaButti K."/>
            <person name="Lindquist E.A."/>
            <person name="Lucas S."/>
            <person name="Salamov A.A."/>
            <person name="Bradshaw R.E."/>
            <person name="Ciuffetti L."/>
            <person name="Hamelin R.C."/>
            <person name="Kema G.H.J."/>
            <person name="Lawrence C."/>
            <person name="Scott J.A."/>
            <person name="Spatafora J.W."/>
            <person name="Turgeon B.G."/>
            <person name="de Wit P.J.G.M."/>
            <person name="Zhong S."/>
            <person name="Goodwin S.B."/>
            <person name="Grigoriev I.V."/>
        </authorList>
    </citation>
    <scope>NUCLEOTIDE SEQUENCE [LARGE SCALE GENOMIC DNA]</scope>
    <source>
        <strain evidence="10">28A</strain>
    </source>
</reference>
<evidence type="ECO:0000313" key="9">
    <source>
        <dbReference type="EMBL" id="EOA90518.1"/>
    </source>
</evidence>
<keyword evidence="3 7" id="KW-1133">Transmembrane helix</keyword>
<dbReference type="GeneID" id="19394978"/>
<feature type="transmembrane region" description="Helical" evidence="7">
    <location>
        <begin position="45"/>
        <end position="69"/>
    </location>
</feature>
<evidence type="ECO:0000256" key="7">
    <source>
        <dbReference type="SAM" id="Phobius"/>
    </source>
</evidence>
<evidence type="ECO:0000256" key="1">
    <source>
        <dbReference type="ARBA" id="ARBA00004141"/>
    </source>
</evidence>
<dbReference type="OrthoDB" id="444631at2759"/>
<accession>R0KC73</accession>
<feature type="transmembrane region" description="Helical" evidence="7">
    <location>
        <begin position="212"/>
        <end position="230"/>
    </location>
</feature>
<name>R0KC73_EXST2</name>
<dbReference type="RefSeq" id="XP_008022339.1">
    <property type="nucleotide sequence ID" value="XM_008024148.1"/>
</dbReference>
<evidence type="ECO:0000256" key="5">
    <source>
        <dbReference type="ARBA" id="ARBA00038359"/>
    </source>
</evidence>
<feature type="domain" description="Rhodopsin" evidence="8">
    <location>
        <begin position="26"/>
        <end position="274"/>
    </location>
</feature>
<feature type="transmembrane region" description="Helical" evidence="7">
    <location>
        <begin position="129"/>
        <end position="150"/>
    </location>
</feature>
<feature type="transmembrane region" description="Helical" evidence="7">
    <location>
        <begin position="250"/>
        <end position="274"/>
    </location>
</feature>
<comment type="similarity">
    <text evidence="5">Belongs to the SAT4 family.</text>
</comment>
<proteinExistence type="inferred from homology"/>
<dbReference type="HOGENOM" id="CLU_046870_0_0_1"/>
<feature type="region of interest" description="Disordered" evidence="6">
    <location>
        <begin position="314"/>
        <end position="345"/>
    </location>
</feature>
<evidence type="ECO:0000256" key="3">
    <source>
        <dbReference type="ARBA" id="ARBA00022989"/>
    </source>
</evidence>
<comment type="subcellular location">
    <subcellularLocation>
        <location evidence="1">Membrane</location>
        <topology evidence="1">Multi-pass membrane protein</topology>
    </subcellularLocation>
</comment>
<evidence type="ECO:0000256" key="2">
    <source>
        <dbReference type="ARBA" id="ARBA00022692"/>
    </source>
</evidence>
<dbReference type="InterPro" id="IPR052337">
    <property type="entry name" value="SAT4-like"/>
</dbReference>
<feature type="compositionally biased region" description="Basic and acidic residues" evidence="6">
    <location>
        <begin position="329"/>
        <end position="344"/>
    </location>
</feature>
<feature type="compositionally biased region" description="Polar residues" evidence="6">
    <location>
        <begin position="314"/>
        <end position="325"/>
    </location>
</feature>
<evidence type="ECO:0000313" key="10">
    <source>
        <dbReference type="Proteomes" id="UP000016935"/>
    </source>
</evidence>
<dbReference type="Pfam" id="PF20684">
    <property type="entry name" value="Fung_rhodopsin"/>
    <property type="match status" value="1"/>
</dbReference>
<dbReference type="STRING" id="671987.R0KC73"/>
<keyword evidence="2 7" id="KW-0812">Transmembrane</keyword>
<dbReference type="EMBL" id="KB908493">
    <property type="protein sequence ID" value="EOA90518.1"/>
    <property type="molecule type" value="Genomic_DNA"/>
</dbReference>
<gene>
    <name evidence="9" type="ORF">SETTUDRAFT_103304</name>
</gene>
<evidence type="ECO:0000259" key="8">
    <source>
        <dbReference type="Pfam" id="PF20684"/>
    </source>
</evidence>